<evidence type="ECO:0008006" key="3">
    <source>
        <dbReference type="Google" id="ProtNLM"/>
    </source>
</evidence>
<organism evidence="1 2">
    <name type="scientific">Sulfurimonas autotrophica (strain ATCC BAA-671 / DSM 16294 / JCM 11897 / OK10)</name>
    <dbReference type="NCBI Taxonomy" id="563040"/>
    <lineage>
        <taxon>Bacteria</taxon>
        <taxon>Pseudomonadati</taxon>
        <taxon>Campylobacterota</taxon>
        <taxon>Epsilonproteobacteria</taxon>
        <taxon>Campylobacterales</taxon>
        <taxon>Sulfurimonadaceae</taxon>
        <taxon>Sulfurimonas</taxon>
    </lineage>
</organism>
<dbReference type="OrthoDB" id="5336910at2"/>
<proteinExistence type="predicted"/>
<dbReference type="KEGG" id="sua:Saut_0160"/>
<dbReference type="PROSITE" id="PS51257">
    <property type="entry name" value="PROKAR_LIPOPROTEIN"/>
    <property type="match status" value="1"/>
</dbReference>
<dbReference type="RefSeq" id="WP_013325965.1">
    <property type="nucleotide sequence ID" value="NC_014506.1"/>
</dbReference>
<dbReference type="HOGENOM" id="CLU_1420794_0_0_7"/>
<dbReference type="AlphaFoldDB" id="E0UTA6"/>
<protein>
    <recommendedName>
        <fullName evidence="3">Lipoprotein</fullName>
    </recommendedName>
</protein>
<dbReference type="STRING" id="563040.Saut_0160"/>
<reference evidence="2" key="1">
    <citation type="journal article" date="2010" name="Stand. Genomic Sci.">
        <title>Complete genome sequence of Sulfurimonas autotrophica type strain (OK10).</title>
        <authorList>
            <person name="Sikorski J."/>
            <person name="Munk C."/>
            <person name="Lapidus A."/>
            <person name="Djao O."/>
            <person name="Lucas S."/>
            <person name="Glavina Del Rio T."/>
            <person name="Nolan M."/>
            <person name="Tice H."/>
            <person name="Han C."/>
            <person name="Cheng J."/>
            <person name="Tapia R."/>
            <person name="Goodwin L."/>
            <person name="Pitluck S."/>
            <person name="Liolios K."/>
            <person name="Ivanova N."/>
            <person name="Mavromatis K."/>
            <person name="Mikhailova N."/>
            <person name="Pati A."/>
            <person name="Sims D."/>
            <person name="Meincke L."/>
            <person name="Brettin T."/>
            <person name="Detter J."/>
            <person name="Chen A."/>
            <person name="Palaniappan K."/>
            <person name="Land M."/>
            <person name="Hauser L."/>
            <person name="Chang Y."/>
            <person name="Jeffries C."/>
            <person name="Rohde M."/>
            <person name="Lang E."/>
            <person name="Spring S."/>
            <person name="Goker M."/>
            <person name="Woyke T."/>
            <person name="Bristow J."/>
            <person name="Eisen J."/>
            <person name="Markowitz V."/>
            <person name="Hugenholtz P."/>
            <person name="Kyrpides N."/>
            <person name="Klenk H."/>
        </authorList>
    </citation>
    <scope>NUCLEOTIDE SEQUENCE [LARGE SCALE GENOMIC DNA]</scope>
    <source>
        <strain evidence="2">ATCC BAA-671 / DSM 16294 / JCM 11897 / OK10</strain>
    </source>
</reference>
<dbReference type="EMBL" id="CP002205">
    <property type="protein sequence ID" value="ADN08209.1"/>
    <property type="molecule type" value="Genomic_DNA"/>
</dbReference>
<keyword evidence="2" id="KW-1185">Reference proteome</keyword>
<sequence>MLKKIISTGVVAASILLSGCGVTTSYMTDLHVPDKNKPVVVILVDQDSTSLGGVMVGSVVRTNYMYSFAVAAQTTTDAGYKYFTIIEPVQLTKQFTNRKVTNIQEAYDACDDGEGSFIAGFNPKYNFTLGHGKYNCDVMTNQYTDATLTGGSVVHKSVRYVIEMHNEPRANSNATFNAQEVLDSKLVSSLNREYFVKSTR</sequence>
<accession>E0UTA6</accession>
<dbReference type="Proteomes" id="UP000007803">
    <property type="component" value="Chromosome"/>
</dbReference>
<evidence type="ECO:0000313" key="1">
    <source>
        <dbReference type="EMBL" id="ADN08209.1"/>
    </source>
</evidence>
<gene>
    <name evidence="1" type="ordered locus">Saut_0160</name>
</gene>
<name>E0UTA6_SULAO</name>
<evidence type="ECO:0000313" key="2">
    <source>
        <dbReference type="Proteomes" id="UP000007803"/>
    </source>
</evidence>